<comment type="caution">
    <text evidence="5">The sequence shown here is derived from an EMBL/GenBank/DDBJ whole genome shotgun (WGS) entry which is preliminary data.</text>
</comment>
<organism evidence="5 6">
    <name type="scientific">Coprinopsis cinerea (strain Okayama-7 / 130 / ATCC MYA-4618 / FGSC 9003)</name>
    <name type="common">Inky cap fungus</name>
    <name type="synonym">Hormographiella aspergillata</name>
    <dbReference type="NCBI Taxonomy" id="240176"/>
    <lineage>
        <taxon>Eukaryota</taxon>
        <taxon>Fungi</taxon>
        <taxon>Dikarya</taxon>
        <taxon>Basidiomycota</taxon>
        <taxon>Agaricomycotina</taxon>
        <taxon>Agaricomycetes</taxon>
        <taxon>Agaricomycetidae</taxon>
        <taxon>Agaricales</taxon>
        <taxon>Agaricineae</taxon>
        <taxon>Psathyrellaceae</taxon>
        <taxon>Coprinopsis</taxon>
    </lineage>
</organism>
<evidence type="ECO:0000256" key="3">
    <source>
        <dbReference type="SAM" id="MobiDB-lite"/>
    </source>
</evidence>
<dbReference type="Pfam" id="PF04825">
    <property type="entry name" value="Rad21_Rec8_N"/>
    <property type="match status" value="1"/>
</dbReference>
<feature type="domain" description="Rad21/Rec8-like protein N-terminal" evidence="4">
    <location>
        <begin position="1"/>
        <end position="112"/>
    </location>
</feature>
<dbReference type="RefSeq" id="XP_001828703.2">
    <property type="nucleotide sequence ID" value="XM_001828651.2"/>
</dbReference>
<gene>
    <name evidence="5" type="ORF">CC1G_11293</name>
</gene>
<name>A8N1F4_COPC7</name>
<proteinExistence type="predicted"/>
<sequence length="755" mass="83108">MFFTPELLAKRDSGFGLLWLAATLGSKSAFKRLPRRSVITADISELCDLISQPAEPLALRLSSNLMFGVVRTPGDFALIAPGVVAVKQEIFLADVTNCATSLKKVVQEMNSKVEDSRLQLAQSSVRPSTITINPDSRAAHIVDYEAFVTDWDEFLNIVEGPAPKRGQDAEDDDDDYDPNKVNKGPKAKAKPTSTQAVEAVRKEAHTLEEHHQHLLTTSFDASFVGNLPGFDSSSQPAAVIDFDDQNIFDFSDGIDVGDVLGGLGDDLAREIGWASPEKQMSRSPEARLERDRMGAFEEPFNFDIDMATTPQFEDGNDCGPLQSIALDRGVSLPRTPGRKTKINDNKENQYPGSIQREQSLTRDASPATPFASQFLARDTNMDGPLQDVTIEDTNQSGPKNRKKRTRLLLDARTELTDEELKVARAKYLEHQKNLRREVLVKRAEKEGNRLIDQYIYAAPKGIQDEGLIEFWRSTVKVQVDARAGLLSIHDEEERPVSKRRKTATPAVQDGPAAFVDHEYDVDFNFMGDPAQGEDPGALRRSSEEPGQGRYVSRPSSAFGGSNIGLEIGPLNGSNGSQRSSLFPWDHAGANSSSSGNVPFRDNDVVIDPVETRVRGSSQSRRSSVPGSQQGRPGTPQGQGFSPVPVRLGSPKQQEPDYEFDVPDVLPEETQDDTQKTEDNAIVLEKNSLNFLEYARMQSRTLPGDSDGKLSFDTVVPPDTSTRHVAAAAFHHCLATKNLVRLQQDEPFATVFMTII</sequence>
<feature type="compositionally biased region" description="Polar residues" evidence="3">
    <location>
        <begin position="571"/>
        <end position="580"/>
    </location>
</feature>
<dbReference type="InterPro" id="IPR006910">
    <property type="entry name" value="Rad21_Rec8_N"/>
</dbReference>
<dbReference type="EMBL" id="AACS02000001">
    <property type="protein sequence ID" value="EAU93098.2"/>
    <property type="molecule type" value="Genomic_DNA"/>
</dbReference>
<dbReference type="GO" id="GO:0008278">
    <property type="term" value="C:cohesin complex"/>
    <property type="evidence" value="ECO:0007669"/>
    <property type="project" value="InterPro"/>
</dbReference>
<dbReference type="GeneID" id="6005127"/>
<dbReference type="HOGENOM" id="CLU_013328_0_0_1"/>
<dbReference type="AlphaFoldDB" id="A8N1F4"/>
<dbReference type="VEuPathDB" id="FungiDB:CC1G_11293"/>
<dbReference type="OrthoDB" id="10071381at2759"/>
<dbReference type="eggNOG" id="KOG1213">
    <property type="taxonomic scope" value="Eukaryota"/>
</dbReference>
<dbReference type="GO" id="GO:0003682">
    <property type="term" value="F:chromatin binding"/>
    <property type="evidence" value="ECO:0007669"/>
    <property type="project" value="TreeGrafter"/>
</dbReference>
<reference evidence="5 6" key="1">
    <citation type="journal article" date="2010" name="Proc. Natl. Acad. Sci. U.S.A.">
        <title>Insights into evolution of multicellular fungi from the assembled chromosomes of the mushroom Coprinopsis cinerea (Coprinus cinereus).</title>
        <authorList>
            <person name="Stajich J.E."/>
            <person name="Wilke S.K."/>
            <person name="Ahren D."/>
            <person name="Au C.H."/>
            <person name="Birren B.W."/>
            <person name="Borodovsky M."/>
            <person name="Burns C."/>
            <person name="Canback B."/>
            <person name="Casselton L.A."/>
            <person name="Cheng C.K."/>
            <person name="Deng J."/>
            <person name="Dietrich F.S."/>
            <person name="Fargo D.C."/>
            <person name="Farman M.L."/>
            <person name="Gathman A.C."/>
            <person name="Goldberg J."/>
            <person name="Guigo R."/>
            <person name="Hoegger P.J."/>
            <person name="Hooker J.B."/>
            <person name="Huggins A."/>
            <person name="James T.Y."/>
            <person name="Kamada T."/>
            <person name="Kilaru S."/>
            <person name="Kodira C."/>
            <person name="Kues U."/>
            <person name="Kupfer D."/>
            <person name="Kwan H.S."/>
            <person name="Lomsadze A."/>
            <person name="Li W."/>
            <person name="Lilly W.W."/>
            <person name="Ma L.J."/>
            <person name="Mackey A.J."/>
            <person name="Manning G."/>
            <person name="Martin F."/>
            <person name="Muraguchi H."/>
            <person name="Natvig D.O."/>
            <person name="Palmerini H."/>
            <person name="Ramesh M.A."/>
            <person name="Rehmeyer C.J."/>
            <person name="Roe B.A."/>
            <person name="Shenoy N."/>
            <person name="Stanke M."/>
            <person name="Ter-Hovhannisyan V."/>
            <person name="Tunlid A."/>
            <person name="Velagapudi R."/>
            <person name="Vision T.J."/>
            <person name="Zeng Q."/>
            <person name="Zolan M.E."/>
            <person name="Pukkila P.J."/>
        </authorList>
    </citation>
    <scope>NUCLEOTIDE SEQUENCE [LARGE SCALE GENOMIC DNA]</scope>
    <source>
        <strain evidence="6">Okayama-7 / 130 / ATCC MYA-4618 / FGSC 9003</strain>
    </source>
</reference>
<dbReference type="GO" id="GO:1990414">
    <property type="term" value="P:replication-born double-strand break repair via sister chromatid exchange"/>
    <property type="evidence" value="ECO:0007669"/>
    <property type="project" value="TreeGrafter"/>
</dbReference>
<evidence type="ECO:0000259" key="4">
    <source>
        <dbReference type="Pfam" id="PF04825"/>
    </source>
</evidence>
<dbReference type="STRING" id="240176.A8N1F4"/>
<feature type="region of interest" description="Disordered" evidence="3">
    <location>
        <begin position="330"/>
        <end position="352"/>
    </location>
</feature>
<feature type="compositionally biased region" description="Low complexity" evidence="3">
    <location>
        <begin position="614"/>
        <end position="639"/>
    </location>
</feature>
<evidence type="ECO:0000256" key="1">
    <source>
        <dbReference type="ARBA" id="ARBA00004123"/>
    </source>
</evidence>
<protein>
    <recommendedName>
        <fullName evidence="4">Rad21/Rec8-like protein N-terminal domain-containing protein</fullName>
    </recommendedName>
</protein>
<accession>A8N1F4</accession>
<evidence type="ECO:0000256" key="2">
    <source>
        <dbReference type="ARBA" id="ARBA00023242"/>
    </source>
</evidence>
<dbReference type="PANTHER" id="PTHR12585:SF72">
    <property type="entry name" value="MEIOTIC RECOMBINATION PROTEIN REC8"/>
    <property type="match status" value="1"/>
</dbReference>
<dbReference type="GO" id="GO:0005634">
    <property type="term" value="C:nucleus"/>
    <property type="evidence" value="ECO:0007669"/>
    <property type="project" value="UniProtKB-SubCell"/>
</dbReference>
<keyword evidence="6" id="KW-1185">Reference proteome</keyword>
<dbReference type="GO" id="GO:0007062">
    <property type="term" value="P:sister chromatid cohesion"/>
    <property type="evidence" value="ECO:0007669"/>
    <property type="project" value="InterPro"/>
</dbReference>
<dbReference type="PANTHER" id="PTHR12585">
    <property type="entry name" value="SCC1 / RAD21 FAMILY MEMBER"/>
    <property type="match status" value="1"/>
</dbReference>
<feature type="region of interest" description="Disordered" evidence="3">
    <location>
        <begin position="525"/>
        <end position="658"/>
    </location>
</feature>
<feature type="region of interest" description="Disordered" evidence="3">
    <location>
        <begin position="382"/>
        <end position="401"/>
    </location>
</feature>
<dbReference type="OMA" id="FFPWDHA"/>
<feature type="region of interest" description="Disordered" evidence="3">
    <location>
        <begin position="161"/>
        <end position="195"/>
    </location>
</feature>
<evidence type="ECO:0000313" key="5">
    <source>
        <dbReference type="EMBL" id="EAU93098.2"/>
    </source>
</evidence>
<dbReference type="Proteomes" id="UP000001861">
    <property type="component" value="Unassembled WGS sequence"/>
</dbReference>
<evidence type="ECO:0000313" key="6">
    <source>
        <dbReference type="Proteomes" id="UP000001861"/>
    </source>
</evidence>
<keyword evidence="2" id="KW-0539">Nucleus</keyword>
<dbReference type="InParanoid" id="A8N1F4"/>
<comment type="subcellular location">
    <subcellularLocation>
        <location evidence="1">Nucleus</location>
    </subcellularLocation>
</comment>
<dbReference type="InterPro" id="IPR039781">
    <property type="entry name" value="Rad21/Rec8-like"/>
</dbReference>
<dbReference type="KEGG" id="cci:CC1G_11293"/>